<feature type="compositionally biased region" description="Low complexity" evidence="1">
    <location>
        <begin position="53"/>
        <end position="62"/>
    </location>
</feature>
<evidence type="ECO:0000256" key="1">
    <source>
        <dbReference type="SAM" id="MobiDB-lite"/>
    </source>
</evidence>
<feature type="compositionally biased region" description="Polar residues" evidence="1">
    <location>
        <begin position="91"/>
        <end position="107"/>
    </location>
</feature>
<accession>A0AAD7HZM0</accession>
<gene>
    <name evidence="2" type="ORF">DFH07DRAFT_993004</name>
</gene>
<protein>
    <submittedName>
        <fullName evidence="2">Uncharacterized protein</fullName>
    </submittedName>
</protein>
<organism evidence="2 3">
    <name type="scientific">Mycena maculata</name>
    <dbReference type="NCBI Taxonomy" id="230809"/>
    <lineage>
        <taxon>Eukaryota</taxon>
        <taxon>Fungi</taxon>
        <taxon>Dikarya</taxon>
        <taxon>Basidiomycota</taxon>
        <taxon>Agaricomycotina</taxon>
        <taxon>Agaricomycetes</taxon>
        <taxon>Agaricomycetidae</taxon>
        <taxon>Agaricales</taxon>
        <taxon>Marasmiineae</taxon>
        <taxon>Mycenaceae</taxon>
        <taxon>Mycena</taxon>
    </lineage>
</organism>
<comment type="caution">
    <text evidence="2">The sequence shown here is derived from an EMBL/GenBank/DDBJ whole genome shotgun (WGS) entry which is preliminary data.</text>
</comment>
<feature type="compositionally biased region" description="Pro residues" evidence="1">
    <location>
        <begin position="279"/>
        <end position="288"/>
    </location>
</feature>
<evidence type="ECO:0000313" key="3">
    <source>
        <dbReference type="Proteomes" id="UP001215280"/>
    </source>
</evidence>
<reference evidence="2" key="1">
    <citation type="submission" date="2023-03" db="EMBL/GenBank/DDBJ databases">
        <title>Massive genome expansion in bonnet fungi (Mycena s.s.) driven by repeated elements and novel gene families across ecological guilds.</title>
        <authorList>
            <consortium name="Lawrence Berkeley National Laboratory"/>
            <person name="Harder C.B."/>
            <person name="Miyauchi S."/>
            <person name="Viragh M."/>
            <person name="Kuo A."/>
            <person name="Thoen E."/>
            <person name="Andreopoulos B."/>
            <person name="Lu D."/>
            <person name="Skrede I."/>
            <person name="Drula E."/>
            <person name="Henrissat B."/>
            <person name="Morin E."/>
            <person name="Kohler A."/>
            <person name="Barry K."/>
            <person name="LaButti K."/>
            <person name="Morin E."/>
            <person name="Salamov A."/>
            <person name="Lipzen A."/>
            <person name="Mereny Z."/>
            <person name="Hegedus B."/>
            <person name="Baldrian P."/>
            <person name="Stursova M."/>
            <person name="Weitz H."/>
            <person name="Taylor A."/>
            <person name="Grigoriev I.V."/>
            <person name="Nagy L.G."/>
            <person name="Martin F."/>
            <person name="Kauserud H."/>
        </authorList>
    </citation>
    <scope>NUCLEOTIDE SEQUENCE</scope>
    <source>
        <strain evidence="2">CBHHK188m</strain>
    </source>
</reference>
<feature type="compositionally biased region" description="Polar residues" evidence="1">
    <location>
        <begin position="37"/>
        <end position="46"/>
    </location>
</feature>
<dbReference type="AlphaFoldDB" id="A0AAD7HZM0"/>
<feature type="region of interest" description="Disordered" evidence="1">
    <location>
        <begin position="37"/>
        <end position="107"/>
    </location>
</feature>
<proteinExistence type="predicted"/>
<keyword evidence="3" id="KW-1185">Reference proteome</keyword>
<sequence>HWTNSLTGIKLTPVEALESRRKVDENVAQEIQMSLQTGILSNPNNELSHRMARNNQRQSAAARRARESHEKAAKGPSGKRGKAKVTAPVLSASSSGRVRQARSRTNSSLTPVVLNVPVQPAQSELDNSLTPTVINVPVQPAQSELNNSLTPAMVSATSTQSGELSMPPNAVQPPFDPTFNFDFDFESLLASLENPNTPSSAQETSSTQFSTYDPTIDPTVFGLPGVDSNTLMPSNFSMPNTTDPIVDFMAMYGLSGDAAVSSFVSTPSNNEQILFLPLPPPESPPTPSPAVEHPSEPVKRSRHVRIEVDEANIIHSTRSRAPTARKRFADEKVSDRPGKKARTSKVYSPILLSCSFL</sequence>
<feature type="region of interest" description="Disordered" evidence="1">
    <location>
        <begin position="279"/>
        <end position="300"/>
    </location>
</feature>
<dbReference type="Proteomes" id="UP001215280">
    <property type="component" value="Unassembled WGS sequence"/>
</dbReference>
<feature type="compositionally biased region" description="Basic and acidic residues" evidence="1">
    <location>
        <begin position="64"/>
        <end position="73"/>
    </location>
</feature>
<name>A0AAD7HZM0_9AGAR</name>
<feature type="compositionally biased region" description="Basic and acidic residues" evidence="1">
    <location>
        <begin position="327"/>
        <end position="338"/>
    </location>
</feature>
<dbReference type="EMBL" id="JARJLG010000189">
    <property type="protein sequence ID" value="KAJ7730604.1"/>
    <property type="molecule type" value="Genomic_DNA"/>
</dbReference>
<evidence type="ECO:0000313" key="2">
    <source>
        <dbReference type="EMBL" id="KAJ7730604.1"/>
    </source>
</evidence>
<feature type="non-terminal residue" evidence="2">
    <location>
        <position position="1"/>
    </location>
</feature>
<feature type="region of interest" description="Disordered" evidence="1">
    <location>
        <begin position="316"/>
        <end position="341"/>
    </location>
</feature>